<keyword evidence="2" id="KW-0597">Phosphoprotein</keyword>
<dbReference type="Proteomes" id="UP001519460">
    <property type="component" value="Unassembled WGS sequence"/>
</dbReference>
<dbReference type="Gene3D" id="3.30.300.30">
    <property type="match status" value="1"/>
</dbReference>
<protein>
    <recommendedName>
        <fullName evidence="3">Carrier domain-containing protein</fullName>
    </recommendedName>
</protein>
<dbReference type="Gene3D" id="3.40.50.720">
    <property type="entry name" value="NAD(P)-binding Rossmann-like Domain"/>
    <property type="match status" value="1"/>
</dbReference>
<dbReference type="Gene3D" id="3.40.50.12780">
    <property type="entry name" value="N-terminal domain of ligase-like"/>
    <property type="match status" value="1"/>
</dbReference>
<dbReference type="SMART" id="SM01294">
    <property type="entry name" value="PKS_PP_betabranch"/>
    <property type="match status" value="1"/>
</dbReference>
<dbReference type="Pfam" id="PF00501">
    <property type="entry name" value="AMP-binding"/>
    <property type="match status" value="1"/>
</dbReference>
<dbReference type="Pfam" id="PF00550">
    <property type="entry name" value="PP-binding"/>
    <property type="match status" value="1"/>
</dbReference>
<evidence type="ECO:0000256" key="1">
    <source>
        <dbReference type="ARBA" id="ARBA00022450"/>
    </source>
</evidence>
<proteinExistence type="predicted"/>
<accession>A0ABD0L7H2</accession>
<dbReference type="PANTHER" id="PTHR44845:SF6">
    <property type="entry name" value="BETA-ALANINE-ACTIVATING ENZYME"/>
    <property type="match status" value="1"/>
</dbReference>
<organism evidence="4 5">
    <name type="scientific">Batillaria attramentaria</name>
    <dbReference type="NCBI Taxonomy" id="370345"/>
    <lineage>
        <taxon>Eukaryota</taxon>
        <taxon>Metazoa</taxon>
        <taxon>Spiralia</taxon>
        <taxon>Lophotrochozoa</taxon>
        <taxon>Mollusca</taxon>
        <taxon>Gastropoda</taxon>
        <taxon>Caenogastropoda</taxon>
        <taxon>Sorbeoconcha</taxon>
        <taxon>Cerithioidea</taxon>
        <taxon>Batillariidae</taxon>
        <taxon>Batillaria</taxon>
    </lineage>
</organism>
<dbReference type="InterPro" id="IPR010080">
    <property type="entry name" value="Thioester_reductase-like_dom"/>
</dbReference>
<dbReference type="NCBIfam" id="TIGR01746">
    <property type="entry name" value="Thioester-redct"/>
    <property type="match status" value="1"/>
</dbReference>
<dbReference type="InterPro" id="IPR020845">
    <property type="entry name" value="AMP-binding_CS"/>
</dbReference>
<dbReference type="InterPro" id="IPR042099">
    <property type="entry name" value="ANL_N_sf"/>
</dbReference>
<dbReference type="PROSITE" id="PS00455">
    <property type="entry name" value="AMP_BINDING"/>
    <property type="match status" value="1"/>
</dbReference>
<keyword evidence="5" id="KW-1185">Reference proteome</keyword>
<dbReference type="InterPro" id="IPR045851">
    <property type="entry name" value="AMP-bd_C_sf"/>
</dbReference>
<keyword evidence="1" id="KW-0596">Phosphopantetheine</keyword>
<dbReference type="InterPro" id="IPR009081">
    <property type="entry name" value="PP-bd_ACP"/>
</dbReference>
<dbReference type="Gene3D" id="1.10.1200.10">
    <property type="entry name" value="ACP-like"/>
    <property type="match status" value="1"/>
</dbReference>
<evidence type="ECO:0000256" key="2">
    <source>
        <dbReference type="ARBA" id="ARBA00022553"/>
    </source>
</evidence>
<dbReference type="CDD" id="cd05235">
    <property type="entry name" value="SDR_e1"/>
    <property type="match status" value="1"/>
</dbReference>
<dbReference type="InterPro" id="IPR020806">
    <property type="entry name" value="PKS_PP-bd"/>
</dbReference>
<name>A0ABD0L7H2_9CAEN</name>
<dbReference type="SMART" id="SM00823">
    <property type="entry name" value="PKS_PP"/>
    <property type="match status" value="1"/>
</dbReference>
<dbReference type="SUPFAM" id="SSF51735">
    <property type="entry name" value="NAD(P)-binding Rossmann-fold domains"/>
    <property type="match status" value="1"/>
</dbReference>
<evidence type="ECO:0000313" key="4">
    <source>
        <dbReference type="EMBL" id="KAK7495228.1"/>
    </source>
</evidence>
<dbReference type="Pfam" id="PF07993">
    <property type="entry name" value="NAD_binding_4"/>
    <property type="match status" value="1"/>
</dbReference>
<dbReference type="FunFam" id="1.10.1200.10:FF:000005">
    <property type="entry name" value="Nonribosomal peptide synthetase 1"/>
    <property type="match status" value="1"/>
</dbReference>
<gene>
    <name evidence="4" type="ORF">BaRGS_00013410</name>
</gene>
<sequence>MDYEKEGLLHKMFQRQAMETPDAVAVVSVAENRSVSFAELDQWSSMLAASLQQRGAGPDRCVAICLDKTVDFVISYIAILKAGSAYLPLDTSYPPHMLQSVLDDALPVVVVTSPEFESRVKNAIDHSKLLVLTKGWEDDLPKQSSPKLVPPALHLENLAYIVYSSGTTGKPKGIQCPHRGAVFSYHARHKYFPYGENEREACNIFFVWEMMRPLLKGKQHAGVPMYPLPNSIIYDPPLLCQHLKANCITRMLFTPSLLETLLNIPDLDLPTAFQSMRQIWFCGEVVTTSLLKRCMETLPWVRFINLYSVSECHDVACQDLTEYYQKNKESMSSRKFCPVGKVLPGVHVVIIGEEGRPLPVGVSGEIYVGGPTLARGYLNRPEQQAQRFIPRPEGVPESYGDRLYRTGDCGYMLSDGSLEIHGRCDTMVKIRGYSIEVQAVEAALMQLPMVQACVVLVSGEEGEDKFLVAYIVKKGQTSKKEVRGELKRRLPFYMIPSYFIFLDSIPVVSTTGKLDKKALPSFDRGPSDEVQVEGRPTTAMEIQLAAIWADVLRVQDIDIHESFFDMGGHSLLATELQRRVKEKFDVDMPVRDLFTYPTVYLLSQYIEAAQNNGDGTRRMASPRADLDLPAEVDKHDQEVMDLDIQLRAFWRTFLHRHHFSKGRVLLTGATGFLGAFLLKEMLLHSKLLVYCLVRELPNTDLLDRVKATLRQYSILPTDDRHATEEQTTLENLLHKRVIAMKGNVALMKLGLSDDDYTYLSTDTDFIVHAAAHVNLAYPYSALHGPNVLGTQNIILFASTGKVKPIHYISTNGVFPHGLKECSEDWDVSDVWTDLTDGYSQSKWVAERLMARAGQRGLPVCIYRLGNLGGDRVNAAWNPQDFTLLLLAASAKYGCAPDVDWNVEMTPVDFAAHVIVQLVQHPDSAIGKTLHIINDKPLPARWIFKWMNANGYYLSLVPFNEWRKRVLAHVSEAEKNGDRGSTNELARILESYV</sequence>
<feature type="non-terminal residue" evidence="4">
    <location>
        <position position="992"/>
    </location>
</feature>
<dbReference type="EMBL" id="JACVVK020000076">
    <property type="protein sequence ID" value="KAK7495228.1"/>
    <property type="molecule type" value="Genomic_DNA"/>
</dbReference>
<dbReference type="InterPro" id="IPR013120">
    <property type="entry name" value="FAR_NAD-bd"/>
</dbReference>
<dbReference type="CDD" id="cd05930">
    <property type="entry name" value="A_NRPS"/>
    <property type="match status" value="1"/>
</dbReference>
<evidence type="ECO:0000313" key="5">
    <source>
        <dbReference type="Proteomes" id="UP001519460"/>
    </source>
</evidence>
<dbReference type="PANTHER" id="PTHR44845">
    <property type="entry name" value="CARRIER DOMAIN-CONTAINING PROTEIN"/>
    <property type="match status" value="1"/>
</dbReference>
<dbReference type="Pfam" id="PF13193">
    <property type="entry name" value="AMP-binding_C"/>
    <property type="match status" value="1"/>
</dbReference>
<feature type="domain" description="Carrier" evidence="3">
    <location>
        <begin position="535"/>
        <end position="610"/>
    </location>
</feature>
<dbReference type="InterPro" id="IPR025110">
    <property type="entry name" value="AMP-bd_C"/>
</dbReference>
<dbReference type="SUPFAM" id="SSF47336">
    <property type="entry name" value="ACP-like"/>
    <property type="match status" value="1"/>
</dbReference>
<dbReference type="SUPFAM" id="SSF56801">
    <property type="entry name" value="Acetyl-CoA synthetase-like"/>
    <property type="match status" value="1"/>
</dbReference>
<dbReference type="PROSITE" id="PS50075">
    <property type="entry name" value="CARRIER"/>
    <property type="match status" value="1"/>
</dbReference>
<evidence type="ECO:0000259" key="3">
    <source>
        <dbReference type="PROSITE" id="PS50075"/>
    </source>
</evidence>
<comment type="caution">
    <text evidence="4">The sequence shown here is derived from an EMBL/GenBank/DDBJ whole genome shotgun (WGS) entry which is preliminary data.</text>
</comment>
<dbReference type="InterPro" id="IPR036736">
    <property type="entry name" value="ACP-like_sf"/>
</dbReference>
<dbReference type="InterPro" id="IPR036291">
    <property type="entry name" value="NAD(P)-bd_dom_sf"/>
</dbReference>
<dbReference type="InterPro" id="IPR000873">
    <property type="entry name" value="AMP-dep_synth/lig_dom"/>
</dbReference>
<reference evidence="4 5" key="1">
    <citation type="journal article" date="2023" name="Sci. Data">
        <title>Genome assembly of the Korean intertidal mud-creeper Batillaria attramentaria.</title>
        <authorList>
            <person name="Patra A.K."/>
            <person name="Ho P.T."/>
            <person name="Jun S."/>
            <person name="Lee S.J."/>
            <person name="Kim Y."/>
            <person name="Won Y.J."/>
        </authorList>
    </citation>
    <scope>NUCLEOTIDE SEQUENCE [LARGE SCALE GENOMIC DNA]</scope>
    <source>
        <strain evidence="4">Wonlab-2016</strain>
    </source>
</reference>
<dbReference type="AlphaFoldDB" id="A0ABD0L7H2"/>